<evidence type="ECO:0000313" key="3">
    <source>
        <dbReference type="Proteomes" id="UP001628874"/>
    </source>
</evidence>
<sequence>MQKTNYKSLRLSLSYPAVEKIKQMYSLPADASTHAIASYLEKLVFETQVPNQMRVQ</sequence>
<proteinExistence type="predicted"/>
<gene>
    <name evidence="1" type="ORF">AB0759_11680</name>
    <name evidence="2" type="ORF">AB0759_11965</name>
</gene>
<organism evidence="1 3">
    <name type="scientific">Scytonema tolypothrichoides VB-61278_2</name>
    <dbReference type="NCBI Taxonomy" id="3232314"/>
    <lineage>
        <taxon>Bacteria</taxon>
        <taxon>Bacillati</taxon>
        <taxon>Cyanobacteriota</taxon>
        <taxon>Cyanophyceae</taxon>
        <taxon>Nostocales</taxon>
        <taxon>Scytonemataceae</taxon>
        <taxon>Scytonema</taxon>
    </lineage>
</organism>
<dbReference type="EMBL" id="JBFQGM010000004">
    <property type="protein sequence ID" value="MFL9461344.1"/>
    <property type="molecule type" value="Genomic_DNA"/>
</dbReference>
<protein>
    <recommendedName>
        <fullName evidence="4">CopG family transcriptional regulator</fullName>
    </recommendedName>
</protein>
<comment type="caution">
    <text evidence="1">The sequence shown here is derived from an EMBL/GenBank/DDBJ whole genome shotgun (WGS) entry which is preliminary data.</text>
</comment>
<evidence type="ECO:0008006" key="4">
    <source>
        <dbReference type="Google" id="ProtNLM"/>
    </source>
</evidence>
<dbReference type="RefSeq" id="WP_153021612.1">
    <property type="nucleotide sequence ID" value="NZ_JBFQGM010000004.1"/>
</dbReference>
<accession>A0ABW8WJX6</accession>
<dbReference type="EMBL" id="JBFQGM010000004">
    <property type="protein sequence ID" value="MFL9461287.1"/>
    <property type="molecule type" value="Genomic_DNA"/>
</dbReference>
<evidence type="ECO:0000313" key="2">
    <source>
        <dbReference type="EMBL" id="MFL9461344.1"/>
    </source>
</evidence>
<evidence type="ECO:0000313" key="1">
    <source>
        <dbReference type="EMBL" id="MFL9461287.1"/>
    </source>
</evidence>
<keyword evidence="3" id="KW-1185">Reference proteome</keyword>
<dbReference type="Proteomes" id="UP001628874">
    <property type="component" value="Unassembled WGS sequence"/>
</dbReference>
<reference evidence="1 3" key="1">
    <citation type="submission" date="2024-07" db="EMBL/GenBank/DDBJ databases">
        <authorList>
            <person name="Tripathy S."/>
        </authorList>
    </citation>
    <scope>NUCLEOTIDE SEQUENCE [LARGE SCALE GENOMIC DNA]</scope>
    <source>
        <strain evidence="1 3">VB-61278_2</strain>
    </source>
</reference>
<name>A0ABW8WJX6_9CYAN</name>